<evidence type="ECO:0000259" key="8">
    <source>
        <dbReference type="PROSITE" id="PS50885"/>
    </source>
</evidence>
<feature type="transmembrane region" description="Helical" evidence="6">
    <location>
        <begin position="194"/>
        <end position="217"/>
    </location>
</feature>
<evidence type="ECO:0000256" key="1">
    <source>
        <dbReference type="ARBA" id="ARBA00022692"/>
    </source>
</evidence>
<dbReference type="PANTHER" id="PTHR32089:SF112">
    <property type="entry name" value="LYSOZYME-LIKE PROTEIN-RELATED"/>
    <property type="match status" value="1"/>
</dbReference>
<dbReference type="GO" id="GO:0016020">
    <property type="term" value="C:membrane"/>
    <property type="evidence" value="ECO:0007669"/>
    <property type="project" value="InterPro"/>
</dbReference>
<dbReference type="GO" id="GO:0007165">
    <property type="term" value="P:signal transduction"/>
    <property type="evidence" value="ECO:0007669"/>
    <property type="project" value="UniProtKB-KW"/>
</dbReference>
<dbReference type="PROSITE" id="PS50885">
    <property type="entry name" value="HAMP"/>
    <property type="match status" value="1"/>
</dbReference>
<comment type="similarity">
    <text evidence="4">Belongs to the methyl-accepting chemotaxis (MCP) protein family.</text>
</comment>
<dbReference type="CDD" id="cd06225">
    <property type="entry name" value="HAMP"/>
    <property type="match status" value="1"/>
</dbReference>
<evidence type="ECO:0000313" key="10">
    <source>
        <dbReference type="Proteomes" id="UP000774283"/>
    </source>
</evidence>
<evidence type="ECO:0000256" key="5">
    <source>
        <dbReference type="PROSITE-ProRule" id="PRU00284"/>
    </source>
</evidence>
<dbReference type="GO" id="GO:0006935">
    <property type="term" value="P:chemotaxis"/>
    <property type="evidence" value="ECO:0007669"/>
    <property type="project" value="InterPro"/>
</dbReference>
<dbReference type="InterPro" id="IPR003660">
    <property type="entry name" value="HAMP_dom"/>
</dbReference>
<dbReference type="Pfam" id="PF12729">
    <property type="entry name" value="4HB_MCP_1"/>
    <property type="match status" value="1"/>
</dbReference>
<proteinExistence type="inferred from homology"/>
<reference evidence="9 10" key="1">
    <citation type="submission" date="2020-04" db="EMBL/GenBank/DDBJ databases">
        <title>MicrobeNet Type strains.</title>
        <authorList>
            <person name="Nicholson A.C."/>
        </authorList>
    </citation>
    <scope>NUCLEOTIDE SEQUENCE [LARGE SCALE GENOMIC DNA]</scope>
    <source>
        <strain evidence="9 10">ATCC BAA-789</strain>
    </source>
</reference>
<dbReference type="SUPFAM" id="SSF58104">
    <property type="entry name" value="Methyl-accepting chemotaxis protein (MCP) signaling domain"/>
    <property type="match status" value="1"/>
</dbReference>
<organism evidence="9 10">
    <name type="scientific">Sanguibacter hominis ATCC BAA-789</name>
    <dbReference type="NCBI Taxonomy" id="1312740"/>
    <lineage>
        <taxon>Bacteria</taxon>
        <taxon>Bacillati</taxon>
        <taxon>Actinomycetota</taxon>
        <taxon>Actinomycetes</taxon>
        <taxon>Micrococcales</taxon>
        <taxon>Sanguibacteraceae</taxon>
        <taxon>Sanguibacter</taxon>
    </lineage>
</organism>
<dbReference type="PROSITE" id="PS50111">
    <property type="entry name" value="CHEMOTAXIS_TRANSDUC_2"/>
    <property type="match status" value="1"/>
</dbReference>
<dbReference type="SMART" id="SM00283">
    <property type="entry name" value="MA"/>
    <property type="match status" value="1"/>
</dbReference>
<dbReference type="InterPro" id="IPR004090">
    <property type="entry name" value="Chemotax_Me-accpt_rcpt"/>
</dbReference>
<comment type="caution">
    <text evidence="9">The sequence shown here is derived from an EMBL/GenBank/DDBJ whole genome shotgun (WGS) entry which is preliminary data.</text>
</comment>
<evidence type="ECO:0000256" key="3">
    <source>
        <dbReference type="ARBA" id="ARBA00023224"/>
    </source>
</evidence>
<keyword evidence="10" id="KW-1185">Reference proteome</keyword>
<dbReference type="Gene3D" id="1.10.287.950">
    <property type="entry name" value="Methyl-accepting chemotaxis protein"/>
    <property type="match status" value="1"/>
</dbReference>
<evidence type="ECO:0000313" key="9">
    <source>
        <dbReference type="EMBL" id="NKX91872.1"/>
    </source>
</evidence>
<keyword evidence="6" id="KW-0472">Membrane</keyword>
<feature type="domain" description="HAMP" evidence="8">
    <location>
        <begin position="219"/>
        <end position="271"/>
    </location>
</feature>
<dbReference type="SMART" id="SM00304">
    <property type="entry name" value="HAMP"/>
    <property type="match status" value="3"/>
</dbReference>
<evidence type="ECO:0000256" key="6">
    <source>
        <dbReference type="SAM" id="Phobius"/>
    </source>
</evidence>
<name>A0A9X5FBA3_9MICO</name>
<feature type="domain" description="Methyl-accepting transducer" evidence="7">
    <location>
        <begin position="276"/>
        <end position="505"/>
    </location>
</feature>
<sequence>MEPSPAKQRASLLSGRPLGVKIGAAIAVMALAAIVTGLLAVFQINKVASGQQYMYTHNVQPMVTLNDIQRSFQGDRARVVQYGIADTATRAELRTELVERRAEVEALIEQYRPFTINAAAFDSFATGLAAFYDEADGTLFGYADSGQADLFAKHFQETMRPMLTAFVEPFNEETAAQESEAAAHAAEGRSNARIAVIEVVVALAVGLLASGALGLVVTKEILRNVRRVGASAERLASGDLTTATGVSAQDEIGQMAAQIDIALANLRELVESVSGSSQAVAAASEELSASALQITSTSEETAAQSTVAATAADEVSRNVLTVSSGAEQMGAAINEISQSANDAAGVAARGVHKAAETTQRVERLGESSLEIGAVVKVITAIAEQTNLLALNATIEAARAGEAGKGFAVVASEVKELAQETARATEDIARKVEAIQTDTTGAVGAIAEISEIIGSINEYQLSIASAVEEQSATTAEISRSVSDAAMGTSEIASNVSAVAGAASMTTQTITQTQAAISELAQMAADLRSQVGRFTV</sequence>
<protein>
    <submittedName>
        <fullName evidence="9">Methyl-accepting chemotaxis protein</fullName>
    </submittedName>
</protein>
<dbReference type="PANTHER" id="PTHR32089">
    <property type="entry name" value="METHYL-ACCEPTING CHEMOTAXIS PROTEIN MCPB"/>
    <property type="match status" value="1"/>
</dbReference>
<feature type="transmembrane region" description="Helical" evidence="6">
    <location>
        <begin position="20"/>
        <end position="42"/>
    </location>
</feature>
<dbReference type="InterPro" id="IPR024478">
    <property type="entry name" value="HlyB_4HB_MCP"/>
</dbReference>
<keyword evidence="3 5" id="KW-0807">Transducer</keyword>
<keyword evidence="2 6" id="KW-1133">Transmembrane helix</keyword>
<dbReference type="InterPro" id="IPR004089">
    <property type="entry name" value="MCPsignal_dom"/>
</dbReference>
<dbReference type="PRINTS" id="PR00260">
    <property type="entry name" value="CHEMTRNSDUCR"/>
</dbReference>
<accession>A0A9X5FBA3</accession>
<evidence type="ECO:0000259" key="7">
    <source>
        <dbReference type="PROSITE" id="PS50111"/>
    </source>
</evidence>
<dbReference type="Pfam" id="PF00672">
    <property type="entry name" value="HAMP"/>
    <property type="match status" value="1"/>
</dbReference>
<dbReference type="Proteomes" id="UP000774283">
    <property type="component" value="Unassembled WGS sequence"/>
</dbReference>
<dbReference type="GO" id="GO:0004888">
    <property type="term" value="F:transmembrane signaling receptor activity"/>
    <property type="evidence" value="ECO:0007669"/>
    <property type="project" value="InterPro"/>
</dbReference>
<dbReference type="AlphaFoldDB" id="A0A9X5FBA3"/>
<dbReference type="Pfam" id="PF00015">
    <property type="entry name" value="MCPsignal"/>
    <property type="match status" value="1"/>
</dbReference>
<dbReference type="RefSeq" id="WP_168445981.1">
    <property type="nucleotide sequence ID" value="NZ_JAAXOW010000001.1"/>
</dbReference>
<evidence type="ECO:0000256" key="4">
    <source>
        <dbReference type="ARBA" id="ARBA00029447"/>
    </source>
</evidence>
<gene>
    <name evidence="9" type="ORF">HF995_01045</name>
</gene>
<dbReference type="EMBL" id="JAAXOW010000001">
    <property type="protein sequence ID" value="NKX91872.1"/>
    <property type="molecule type" value="Genomic_DNA"/>
</dbReference>
<evidence type="ECO:0000256" key="2">
    <source>
        <dbReference type="ARBA" id="ARBA00022989"/>
    </source>
</evidence>
<keyword evidence="1 6" id="KW-0812">Transmembrane</keyword>